<evidence type="ECO:0000313" key="3">
    <source>
        <dbReference type="EMBL" id="MBB5081164.1"/>
    </source>
</evidence>
<accession>A0A7W8A7W3</accession>
<sequence length="307" mass="33068">MLVLMMLHDISPYGTAHCETSALGVLLRHQGAGLSEPMLFGLGSGLGFIYWQGFVGGRVKPMELTRNLAQRLGLDLVVRETGSARKGWENVRAALESGLPVGLQLDSYHLEYFTTKVRFGGHVVAMYGHDDERAYLVDTAQQGGAVTTSLESLAAARAERGPMTARHLSFTLTGRPADLAAVIGPAIRANAAEFLAAPIANFGHRGIAKTASLVEELPPETGMMMERAGTGGALFRNLYRDFLAECLTIAEDPALRRAHTMYAEIAPMWTAVAELLTDGKAQDAAAILRELSERERTAMETLATVAI</sequence>
<proteinExistence type="predicted"/>
<dbReference type="InterPro" id="IPR032369">
    <property type="entry name" value="DUF4872"/>
</dbReference>
<dbReference type="Pfam" id="PF16169">
    <property type="entry name" value="DUF4872"/>
    <property type="match status" value="1"/>
</dbReference>
<feature type="domain" description="DUF4872" evidence="2">
    <location>
        <begin position="151"/>
        <end position="302"/>
    </location>
</feature>
<comment type="caution">
    <text evidence="3">The sequence shown here is derived from an EMBL/GenBank/DDBJ whole genome shotgun (WGS) entry which is preliminary data.</text>
</comment>
<dbReference type="RefSeq" id="WP_221341155.1">
    <property type="nucleotide sequence ID" value="NZ_JACHIN010000010.1"/>
</dbReference>
<evidence type="ECO:0008006" key="5">
    <source>
        <dbReference type="Google" id="ProtNLM"/>
    </source>
</evidence>
<evidence type="ECO:0000259" key="1">
    <source>
        <dbReference type="Pfam" id="PF14399"/>
    </source>
</evidence>
<evidence type="ECO:0000259" key="2">
    <source>
        <dbReference type="Pfam" id="PF16169"/>
    </source>
</evidence>
<keyword evidence="4" id="KW-1185">Reference proteome</keyword>
<gene>
    <name evidence="3" type="ORF">HNR40_006659</name>
</gene>
<evidence type="ECO:0000313" key="4">
    <source>
        <dbReference type="Proteomes" id="UP000568380"/>
    </source>
</evidence>
<protein>
    <recommendedName>
        <fullName evidence="5">DUF4872 domain-containing protein</fullName>
    </recommendedName>
</protein>
<dbReference type="AlphaFoldDB" id="A0A7W8A7W3"/>
<dbReference type="InterPro" id="IPR026935">
    <property type="entry name" value="BtrH_N"/>
</dbReference>
<dbReference type="Proteomes" id="UP000568380">
    <property type="component" value="Unassembled WGS sequence"/>
</dbReference>
<organism evidence="3 4">
    <name type="scientific">Nonomuraea endophytica</name>
    <dbReference type="NCBI Taxonomy" id="714136"/>
    <lineage>
        <taxon>Bacteria</taxon>
        <taxon>Bacillati</taxon>
        <taxon>Actinomycetota</taxon>
        <taxon>Actinomycetes</taxon>
        <taxon>Streptosporangiales</taxon>
        <taxon>Streptosporangiaceae</taxon>
        <taxon>Nonomuraea</taxon>
    </lineage>
</organism>
<dbReference type="EMBL" id="JACHIN010000010">
    <property type="protein sequence ID" value="MBB5081164.1"/>
    <property type="molecule type" value="Genomic_DNA"/>
</dbReference>
<name>A0A7W8A7W3_9ACTN</name>
<reference evidence="3 4" key="1">
    <citation type="submission" date="2020-08" db="EMBL/GenBank/DDBJ databases">
        <title>Genomic Encyclopedia of Type Strains, Phase IV (KMG-IV): sequencing the most valuable type-strain genomes for metagenomic binning, comparative biology and taxonomic classification.</title>
        <authorList>
            <person name="Goeker M."/>
        </authorList>
    </citation>
    <scope>NUCLEOTIDE SEQUENCE [LARGE SCALE GENOMIC DNA]</scope>
    <source>
        <strain evidence="3 4">DSM 45385</strain>
    </source>
</reference>
<dbReference type="Pfam" id="PF14399">
    <property type="entry name" value="BtrH_N"/>
    <property type="match status" value="1"/>
</dbReference>
<feature type="domain" description="Butirosin biosynthesis protein H N-terminal" evidence="1">
    <location>
        <begin position="17"/>
        <end position="139"/>
    </location>
</feature>